<reference evidence="1" key="1">
    <citation type="journal article" date="2021" name="Genome Biol. Evol.">
        <title>A High-Quality Reference Genome for a Parasitic Bivalve with Doubly Uniparental Inheritance (Bivalvia: Unionida).</title>
        <authorList>
            <person name="Smith C.H."/>
        </authorList>
    </citation>
    <scope>NUCLEOTIDE SEQUENCE</scope>
    <source>
        <strain evidence="1">CHS0354</strain>
    </source>
</reference>
<keyword evidence="2" id="KW-1185">Reference proteome</keyword>
<gene>
    <name evidence="1" type="ORF">CHS0354_011034</name>
</gene>
<dbReference type="AlphaFoldDB" id="A0AAE0WF98"/>
<accession>A0AAE0WF98</accession>
<dbReference type="Proteomes" id="UP001195483">
    <property type="component" value="Unassembled WGS sequence"/>
</dbReference>
<evidence type="ECO:0000313" key="1">
    <source>
        <dbReference type="EMBL" id="KAK3612316.1"/>
    </source>
</evidence>
<reference evidence="1" key="3">
    <citation type="submission" date="2023-05" db="EMBL/GenBank/DDBJ databases">
        <authorList>
            <person name="Smith C.H."/>
        </authorList>
    </citation>
    <scope>NUCLEOTIDE SEQUENCE</scope>
    <source>
        <strain evidence="1">CHS0354</strain>
        <tissue evidence="1">Mantle</tissue>
    </source>
</reference>
<sequence>MAITETIERLPDYMEGFQEDLDDSKEHIRETGDSVVVSGLLKIPDSPFGKDCAVKMRSC</sequence>
<proteinExistence type="predicted"/>
<protein>
    <submittedName>
        <fullName evidence="1">Uncharacterized protein</fullName>
    </submittedName>
</protein>
<organism evidence="1 2">
    <name type="scientific">Potamilus streckersoni</name>
    <dbReference type="NCBI Taxonomy" id="2493646"/>
    <lineage>
        <taxon>Eukaryota</taxon>
        <taxon>Metazoa</taxon>
        <taxon>Spiralia</taxon>
        <taxon>Lophotrochozoa</taxon>
        <taxon>Mollusca</taxon>
        <taxon>Bivalvia</taxon>
        <taxon>Autobranchia</taxon>
        <taxon>Heteroconchia</taxon>
        <taxon>Palaeoheterodonta</taxon>
        <taxon>Unionida</taxon>
        <taxon>Unionoidea</taxon>
        <taxon>Unionidae</taxon>
        <taxon>Ambleminae</taxon>
        <taxon>Lampsilini</taxon>
        <taxon>Potamilus</taxon>
    </lineage>
</organism>
<name>A0AAE0WF98_9BIVA</name>
<evidence type="ECO:0000313" key="2">
    <source>
        <dbReference type="Proteomes" id="UP001195483"/>
    </source>
</evidence>
<reference evidence="1" key="2">
    <citation type="journal article" date="2021" name="Genome Biol. Evol.">
        <title>Developing a high-quality reference genome for a parasitic bivalve with doubly uniparental inheritance (Bivalvia: Unionida).</title>
        <authorList>
            <person name="Smith C.H."/>
        </authorList>
    </citation>
    <scope>NUCLEOTIDE SEQUENCE</scope>
    <source>
        <strain evidence="1">CHS0354</strain>
        <tissue evidence="1">Mantle</tissue>
    </source>
</reference>
<dbReference type="EMBL" id="JAEAOA010000686">
    <property type="protein sequence ID" value="KAK3612316.1"/>
    <property type="molecule type" value="Genomic_DNA"/>
</dbReference>
<comment type="caution">
    <text evidence="1">The sequence shown here is derived from an EMBL/GenBank/DDBJ whole genome shotgun (WGS) entry which is preliminary data.</text>
</comment>